<gene>
    <name evidence="2" type="ORF">ROZALSC1DRAFT_28568</name>
</gene>
<dbReference type="Proteomes" id="UP000281549">
    <property type="component" value="Unassembled WGS sequence"/>
</dbReference>
<accession>A0A4V1J005</accession>
<dbReference type="AlphaFoldDB" id="A0A4V1J005"/>
<reference evidence="3" key="1">
    <citation type="journal article" date="2018" name="Nat. Microbiol.">
        <title>Leveraging single-cell genomics to expand the fungal tree of life.</title>
        <authorList>
            <person name="Ahrendt S.R."/>
            <person name="Quandt C.A."/>
            <person name="Ciobanu D."/>
            <person name="Clum A."/>
            <person name="Salamov A."/>
            <person name="Andreopoulos B."/>
            <person name="Cheng J.F."/>
            <person name="Woyke T."/>
            <person name="Pelin A."/>
            <person name="Henrissat B."/>
            <person name="Reynolds N.K."/>
            <person name="Benny G.L."/>
            <person name="Smith M.E."/>
            <person name="James T.Y."/>
            <person name="Grigoriev I.V."/>
        </authorList>
    </citation>
    <scope>NUCLEOTIDE SEQUENCE [LARGE SCALE GENOMIC DNA]</scope>
    <source>
        <strain evidence="3">CSF55</strain>
    </source>
</reference>
<keyword evidence="1" id="KW-0812">Transmembrane</keyword>
<keyword evidence="1" id="KW-1133">Transmembrane helix</keyword>
<proteinExistence type="predicted"/>
<evidence type="ECO:0000256" key="1">
    <source>
        <dbReference type="SAM" id="Phobius"/>
    </source>
</evidence>
<evidence type="ECO:0000313" key="2">
    <source>
        <dbReference type="EMBL" id="RKP19879.1"/>
    </source>
</evidence>
<dbReference type="EMBL" id="ML005144">
    <property type="protein sequence ID" value="RKP19879.1"/>
    <property type="molecule type" value="Genomic_DNA"/>
</dbReference>
<organism evidence="2 3">
    <name type="scientific">Rozella allomycis (strain CSF55)</name>
    <dbReference type="NCBI Taxonomy" id="988480"/>
    <lineage>
        <taxon>Eukaryota</taxon>
        <taxon>Fungi</taxon>
        <taxon>Fungi incertae sedis</taxon>
        <taxon>Cryptomycota</taxon>
        <taxon>Cryptomycota incertae sedis</taxon>
        <taxon>Rozella</taxon>
    </lineage>
</organism>
<evidence type="ECO:0008006" key="4">
    <source>
        <dbReference type="Google" id="ProtNLM"/>
    </source>
</evidence>
<evidence type="ECO:0000313" key="3">
    <source>
        <dbReference type="Proteomes" id="UP000281549"/>
    </source>
</evidence>
<keyword evidence="1" id="KW-0472">Membrane</keyword>
<protein>
    <recommendedName>
        <fullName evidence="4">Protein YOP1</fullName>
    </recommendedName>
</protein>
<name>A0A4V1J005_ROZAC</name>
<sequence>MALFYTLEVVYPAVKSIMSLQTNDIMLVKPWLQYWILYGFVHCFPINAASFFVSTIMRWIFRIAWDLWLVEMNGHVTVFEYLVEPYVLPWAPFFIDITNCKQILNKYVEQFNLDTYWDKLANFNDTLVSFVQNSFRRHKVD</sequence>
<feature type="transmembrane region" description="Helical" evidence="1">
    <location>
        <begin position="32"/>
        <end position="53"/>
    </location>
</feature>